<evidence type="ECO:0000313" key="3">
    <source>
        <dbReference type="EMBL" id="NIJ51568.1"/>
    </source>
</evidence>
<dbReference type="EC" id="4.2.1.46" evidence="3"/>
<dbReference type="PANTHER" id="PTHR43000">
    <property type="entry name" value="DTDP-D-GLUCOSE 4,6-DEHYDRATASE-RELATED"/>
    <property type="match status" value="1"/>
</dbReference>
<evidence type="ECO:0000313" key="4">
    <source>
        <dbReference type="Proteomes" id="UP001179181"/>
    </source>
</evidence>
<dbReference type="Pfam" id="PF01370">
    <property type="entry name" value="Epimerase"/>
    <property type="match status" value="1"/>
</dbReference>
<sequence length="298" mass="33576">MKILVIGSKGFIGSHVASFFKLIPDSTVFECDVMVDYEKDNYFLIDSTNSDYHTIFQNTAFDVCINCSGAASVPDSIKNPFRDFTLNTYNVVKMLDSIRTNQPGCKFINLSSAAVYGNPAEIPIHENLPLNPISPYGIHKMQAEQVCQTYSRFYDIPTCSLRIFSAYGNGLKKQLFWDLFQKAKKGHDIELFGTGQETRDFIHADDVSKAILCCQQKAEFKGEVINVANGEETTIGSAVEIFYSFFQGTKKVHFNGMVKKGDPLNWRADISKLKGMGYVQSVDLYDGLLKYYLWISQL</sequence>
<dbReference type="InterPro" id="IPR036291">
    <property type="entry name" value="NAD(P)-bd_dom_sf"/>
</dbReference>
<accession>A0ABX0UGD2</accession>
<dbReference type="EC" id="5.1.3.2" evidence="3"/>
<gene>
    <name evidence="3" type="ORF">FHS68_000724</name>
</gene>
<reference evidence="3 4" key="1">
    <citation type="submission" date="2020-03" db="EMBL/GenBank/DDBJ databases">
        <title>Genomic Encyclopedia of Type Strains, Phase IV (KMG-IV): sequencing the most valuable type-strain genomes for metagenomic binning, comparative biology and taxonomic classification.</title>
        <authorList>
            <person name="Goeker M."/>
        </authorList>
    </citation>
    <scope>NUCLEOTIDE SEQUENCE [LARGE SCALE GENOMIC DNA]</scope>
    <source>
        <strain evidence="3 4">DSM 102865</strain>
    </source>
</reference>
<dbReference type="Proteomes" id="UP001179181">
    <property type="component" value="Unassembled WGS sequence"/>
</dbReference>
<keyword evidence="3" id="KW-0413">Isomerase</keyword>
<protein>
    <submittedName>
        <fullName evidence="3">dTDP-glucose 4,6-dehydratase/UDP-glucose 4-epimerase</fullName>
        <ecNumber evidence="3">4.2.1.46</ecNumber>
        <ecNumber evidence="3">5.1.3.2</ecNumber>
    </submittedName>
</protein>
<dbReference type="Gene3D" id="3.40.50.720">
    <property type="entry name" value="NAD(P)-binding Rossmann-like Domain"/>
    <property type="match status" value="1"/>
</dbReference>
<dbReference type="InterPro" id="IPR001509">
    <property type="entry name" value="Epimerase_deHydtase"/>
</dbReference>
<dbReference type="SUPFAM" id="SSF51735">
    <property type="entry name" value="NAD(P)-binding Rossmann-fold domains"/>
    <property type="match status" value="1"/>
</dbReference>
<feature type="domain" description="NAD-dependent epimerase/dehydratase" evidence="2">
    <location>
        <begin position="3"/>
        <end position="228"/>
    </location>
</feature>
<comment type="similarity">
    <text evidence="1">Belongs to the NAD(P)-dependent epimerase/dehydratase family.</text>
</comment>
<dbReference type="RefSeq" id="WP_167267274.1">
    <property type="nucleotide sequence ID" value="NZ_JAASQJ010000001.1"/>
</dbReference>
<dbReference type="GO" id="GO:0003978">
    <property type="term" value="F:UDP-glucose 4-epimerase activity"/>
    <property type="evidence" value="ECO:0007669"/>
    <property type="project" value="UniProtKB-EC"/>
</dbReference>
<evidence type="ECO:0000256" key="1">
    <source>
        <dbReference type="ARBA" id="ARBA00007637"/>
    </source>
</evidence>
<dbReference type="CDD" id="cd08946">
    <property type="entry name" value="SDR_e"/>
    <property type="match status" value="1"/>
</dbReference>
<comment type="caution">
    <text evidence="3">The sequence shown here is derived from an EMBL/GenBank/DDBJ whole genome shotgun (WGS) entry which is preliminary data.</text>
</comment>
<organism evidence="3 4">
    <name type="scientific">Dyadobacter arcticus</name>
    <dbReference type="NCBI Taxonomy" id="1078754"/>
    <lineage>
        <taxon>Bacteria</taxon>
        <taxon>Pseudomonadati</taxon>
        <taxon>Bacteroidota</taxon>
        <taxon>Cytophagia</taxon>
        <taxon>Cytophagales</taxon>
        <taxon>Spirosomataceae</taxon>
        <taxon>Dyadobacter</taxon>
    </lineage>
</organism>
<dbReference type="GO" id="GO:0008460">
    <property type="term" value="F:dTDP-glucose 4,6-dehydratase activity"/>
    <property type="evidence" value="ECO:0007669"/>
    <property type="project" value="UniProtKB-EC"/>
</dbReference>
<evidence type="ECO:0000259" key="2">
    <source>
        <dbReference type="Pfam" id="PF01370"/>
    </source>
</evidence>
<keyword evidence="4" id="KW-1185">Reference proteome</keyword>
<name>A0ABX0UGD2_9BACT</name>
<dbReference type="EMBL" id="JAASQJ010000001">
    <property type="protein sequence ID" value="NIJ51568.1"/>
    <property type="molecule type" value="Genomic_DNA"/>
</dbReference>
<keyword evidence="3" id="KW-0456">Lyase</keyword>
<proteinExistence type="inferred from homology"/>
<dbReference type="Gene3D" id="3.90.25.10">
    <property type="entry name" value="UDP-galactose 4-epimerase, domain 1"/>
    <property type="match status" value="1"/>
</dbReference>